<evidence type="ECO:0000256" key="1">
    <source>
        <dbReference type="SAM" id="Coils"/>
    </source>
</evidence>
<gene>
    <name evidence="3" type="ORF">TKK_020753</name>
</gene>
<comment type="caution">
    <text evidence="3">The sequence shown here is derived from an EMBL/GenBank/DDBJ whole genome shotgun (WGS) entry which is preliminary data.</text>
</comment>
<protein>
    <submittedName>
        <fullName evidence="3">Uncharacterized protein</fullName>
    </submittedName>
</protein>
<sequence length="289" mass="33662">MSYSELFENVTLKKYYETDRKLIAASKIDNNRQEIQKLKNEKKQLLKELAPKTIIEKQLAQDDSDISIIEHTNKDKIKFSLKPATLKLYTSTPEVKNKVVSRVETFLKTIPEQVEKIKRENQVDEDIINKSVTDAIFEEEETVKNKNIVDKLFNPFKEYFYGHEKEKPEENANLPNSHLVPKQEIRDPEEGENREHSENSEHRENSDISEDEQENEIEMAAAVESALFKRLLKESSYGETRSATQLIKDLDSIHQKDGEKKKRDEVRALDNLLVYFAGVLLMIPRIVLK</sequence>
<feature type="compositionally biased region" description="Basic and acidic residues" evidence="2">
    <location>
        <begin position="181"/>
        <end position="206"/>
    </location>
</feature>
<keyword evidence="4" id="KW-1185">Reference proteome</keyword>
<evidence type="ECO:0000313" key="3">
    <source>
        <dbReference type="EMBL" id="KAL3383336.1"/>
    </source>
</evidence>
<evidence type="ECO:0000256" key="2">
    <source>
        <dbReference type="SAM" id="MobiDB-lite"/>
    </source>
</evidence>
<evidence type="ECO:0000313" key="4">
    <source>
        <dbReference type="Proteomes" id="UP001627154"/>
    </source>
</evidence>
<proteinExistence type="predicted"/>
<accession>A0ABD2VSM9</accession>
<feature type="coiled-coil region" evidence="1">
    <location>
        <begin position="21"/>
        <end position="48"/>
    </location>
</feature>
<name>A0ABD2VSM9_9HYME</name>
<dbReference type="AlphaFoldDB" id="A0ABD2VSM9"/>
<dbReference type="Proteomes" id="UP001627154">
    <property type="component" value="Unassembled WGS sequence"/>
</dbReference>
<feature type="region of interest" description="Disordered" evidence="2">
    <location>
        <begin position="167"/>
        <end position="215"/>
    </location>
</feature>
<reference evidence="3 4" key="1">
    <citation type="journal article" date="2024" name="bioRxiv">
        <title>A reference genome for Trichogramma kaykai: A tiny desert-dwelling parasitoid wasp with competing sex-ratio distorters.</title>
        <authorList>
            <person name="Culotta J."/>
            <person name="Lindsey A.R."/>
        </authorList>
    </citation>
    <scope>NUCLEOTIDE SEQUENCE [LARGE SCALE GENOMIC DNA]</scope>
    <source>
        <strain evidence="3 4">KSX58</strain>
    </source>
</reference>
<keyword evidence="1" id="KW-0175">Coiled coil</keyword>
<dbReference type="EMBL" id="JBJJXI010000201">
    <property type="protein sequence ID" value="KAL3383336.1"/>
    <property type="molecule type" value="Genomic_DNA"/>
</dbReference>
<organism evidence="3 4">
    <name type="scientific">Trichogramma kaykai</name>
    <dbReference type="NCBI Taxonomy" id="54128"/>
    <lineage>
        <taxon>Eukaryota</taxon>
        <taxon>Metazoa</taxon>
        <taxon>Ecdysozoa</taxon>
        <taxon>Arthropoda</taxon>
        <taxon>Hexapoda</taxon>
        <taxon>Insecta</taxon>
        <taxon>Pterygota</taxon>
        <taxon>Neoptera</taxon>
        <taxon>Endopterygota</taxon>
        <taxon>Hymenoptera</taxon>
        <taxon>Apocrita</taxon>
        <taxon>Proctotrupomorpha</taxon>
        <taxon>Chalcidoidea</taxon>
        <taxon>Trichogrammatidae</taxon>
        <taxon>Trichogramma</taxon>
    </lineage>
</organism>